<dbReference type="EMBL" id="NCSJ02000211">
    <property type="protein sequence ID" value="RFU27336.1"/>
    <property type="molecule type" value="Genomic_DNA"/>
</dbReference>
<dbReference type="Proteomes" id="UP000258309">
    <property type="component" value="Unassembled WGS sequence"/>
</dbReference>
<feature type="non-terminal residue" evidence="2">
    <location>
        <position position="208"/>
    </location>
</feature>
<feature type="compositionally biased region" description="Polar residues" evidence="1">
    <location>
        <begin position="154"/>
        <end position="167"/>
    </location>
</feature>
<protein>
    <submittedName>
        <fullName evidence="2">Uncharacterized protein</fullName>
    </submittedName>
</protein>
<organism evidence="2 3">
    <name type="scientific">Scytalidium lignicola</name>
    <name type="common">Hyphomycete</name>
    <dbReference type="NCBI Taxonomy" id="5539"/>
    <lineage>
        <taxon>Eukaryota</taxon>
        <taxon>Fungi</taxon>
        <taxon>Dikarya</taxon>
        <taxon>Ascomycota</taxon>
        <taxon>Pezizomycotina</taxon>
        <taxon>Leotiomycetes</taxon>
        <taxon>Leotiomycetes incertae sedis</taxon>
        <taxon>Scytalidium</taxon>
    </lineage>
</organism>
<evidence type="ECO:0000313" key="2">
    <source>
        <dbReference type="EMBL" id="RFU27336.1"/>
    </source>
</evidence>
<keyword evidence="3" id="KW-1185">Reference proteome</keyword>
<gene>
    <name evidence="2" type="ORF">B7463_g9012</name>
</gene>
<name>A0A3E2H1Q1_SCYLI</name>
<proteinExistence type="predicted"/>
<feature type="non-terminal residue" evidence="2">
    <location>
        <position position="1"/>
    </location>
</feature>
<feature type="compositionally biased region" description="Basic and acidic residues" evidence="1">
    <location>
        <begin position="177"/>
        <end position="191"/>
    </location>
</feature>
<feature type="region of interest" description="Disordered" evidence="1">
    <location>
        <begin position="119"/>
        <end position="208"/>
    </location>
</feature>
<reference evidence="2 3" key="1">
    <citation type="submission" date="2018-05" db="EMBL/GenBank/DDBJ databases">
        <title>Draft genome sequence of Scytalidium lignicola DSM 105466, a ubiquitous saprotrophic fungus.</title>
        <authorList>
            <person name="Buettner E."/>
            <person name="Gebauer A.M."/>
            <person name="Hofrichter M."/>
            <person name="Liers C."/>
            <person name="Kellner H."/>
        </authorList>
    </citation>
    <scope>NUCLEOTIDE SEQUENCE [LARGE SCALE GENOMIC DNA]</scope>
    <source>
        <strain evidence="2 3">DSM 105466</strain>
    </source>
</reference>
<comment type="caution">
    <text evidence="2">The sequence shown here is derived from an EMBL/GenBank/DDBJ whole genome shotgun (WGS) entry which is preliminary data.</text>
</comment>
<evidence type="ECO:0000256" key="1">
    <source>
        <dbReference type="SAM" id="MobiDB-lite"/>
    </source>
</evidence>
<dbReference type="AlphaFoldDB" id="A0A3E2H1Q1"/>
<evidence type="ECO:0000313" key="3">
    <source>
        <dbReference type="Proteomes" id="UP000258309"/>
    </source>
</evidence>
<accession>A0A3E2H1Q1</accession>
<sequence length="208" mass="22256">MGRPPRSHRGGSNSRDVGLTDDVYCWDEDINAPGVSGDDDPAMILGYMAEPLDLLNYFGNPGALNDLFASGGPTVTTSTIPTSSTSFGDSSLNDLSTSTMLIDYSGDKRGLDSPKELAAADTAVRVERGTLPTPSAPREGQDSIPEVVRLGQREQCTSKQSNEQRTVARSERRRPGHREATPGDKPAEGYRHGAPVPQGWEPSKGRGE</sequence>